<comment type="pathway">
    <text evidence="10">Amino-acid biosynthesis; glycine biosynthesis; glycine from L-serine: step 1/1.</text>
</comment>
<feature type="binding site" evidence="10">
    <location>
        <position position="122"/>
    </location>
    <ligand>
        <name>(6S)-5,6,7,8-tetrahydrofolate</name>
        <dbReference type="ChEBI" id="CHEBI:57453"/>
    </ligand>
</feature>
<dbReference type="InterPro" id="IPR015422">
    <property type="entry name" value="PyrdxlP-dep_Trfase_small"/>
</dbReference>
<dbReference type="InterPro" id="IPR015421">
    <property type="entry name" value="PyrdxlP-dep_Trfase_major"/>
</dbReference>
<dbReference type="RefSeq" id="WP_189225002.1">
    <property type="nucleotide sequence ID" value="NZ_BMRG01000008.1"/>
</dbReference>
<evidence type="ECO:0000256" key="10">
    <source>
        <dbReference type="HAMAP-Rule" id="MF_00051"/>
    </source>
</evidence>
<comment type="cofactor">
    <cofactor evidence="1 10 11">
        <name>pyridoxal 5'-phosphate</name>
        <dbReference type="ChEBI" id="CHEBI:597326"/>
    </cofactor>
</comment>
<dbReference type="PROSITE" id="PS00096">
    <property type="entry name" value="SHMT"/>
    <property type="match status" value="1"/>
</dbReference>
<evidence type="ECO:0000256" key="3">
    <source>
        <dbReference type="ARBA" id="ARBA00006376"/>
    </source>
</evidence>
<comment type="catalytic activity">
    <reaction evidence="10">
        <text>(6R)-5,10-methylene-5,6,7,8-tetrahydrofolate + glycine + H2O = (6S)-5,6,7,8-tetrahydrofolate + L-serine</text>
        <dbReference type="Rhea" id="RHEA:15481"/>
        <dbReference type="ChEBI" id="CHEBI:15377"/>
        <dbReference type="ChEBI" id="CHEBI:15636"/>
        <dbReference type="ChEBI" id="CHEBI:33384"/>
        <dbReference type="ChEBI" id="CHEBI:57305"/>
        <dbReference type="ChEBI" id="CHEBI:57453"/>
        <dbReference type="EC" id="2.1.2.1"/>
    </reaction>
</comment>
<dbReference type="InterPro" id="IPR001085">
    <property type="entry name" value="Ser_HO-MeTrfase"/>
</dbReference>
<comment type="pathway">
    <text evidence="10">One-carbon metabolism; tetrahydrofolate interconversion.</text>
</comment>
<evidence type="ECO:0000313" key="14">
    <source>
        <dbReference type="Proteomes" id="UP000639606"/>
    </source>
</evidence>
<dbReference type="CDD" id="cd00378">
    <property type="entry name" value="SHMT"/>
    <property type="match status" value="1"/>
</dbReference>
<dbReference type="GO" id="GO:0005829">
    <property type="term" value="C:cytosol"/>
    <property type="evidence" value="ECO:0007669"/>
    <property type="project" value="TreeGrafter"/>
</dbReference>
<comment type="caution">
    <text evidence="10">Lacks conserved residue(s) required for the propagation of feature annotation.</text>
</comment>
<dbReference type="GO" id="GO:0030170">
    <property type="term" value="F:pyridoxal phosphate binding"/>
    <property type="evidence" value="ECO:0007669"/>
    <property type="project" value="UniProtKB-UniRule"/>
</dbReference>
<evidence type="ECO:0000256" key="2">
    <source>
        <dbReference type="ARBA" id="ARBA00004496"/>
    </source>
</evidence>
<dbReference type="FunFam" id="3.40.640.10:FF:000001">
    <property type="entry name" value="Serine hydroxymethyltransferase"/>
    <property type="match status" value="1"/>
</dbReference>
<feature type="modified residue" description="N6-(pyridoxal phosphate)lysine" evidence="10 11">
    <location>
        <position position="231"/>
    </location>
</feature>
<evidence type="ECO:0000256" key="6">
    <source>
        <dbReference type="ARBA" id="ARBA00022563"/>
    </source>
</evidence>
<dbReference type="InterPro" id="IPR019798">
    <property type="entry name" value="Ser_HO-MeTrfase_PLP_BS"/>
</dbReference>
<proteinExistence type="inferred from homology"/>
<keyword evidence="14" id="KW-1185">Reference proteome</keyword>
<evidence type="ECO:0000256" key="1">
    <source>
        <dbReference type="ARBA" id="ARBA00001933"/>
    </source>
</evidence>
<comment type="similarity">
    <text evidence="3 10">Belongs to the SHMT family.</text>
</comment>
<keyword evidence="8 10" id="KW-0663">Pyridoxal phosphate</keyword>
<dbReference type="Proteomes" id="UP000639606">
    <property type="component" value="Unassembled WGS sequence"/>
</dbReference>
<dbReference type="GO" id="GO:0019264">
    <property type="term" value="P:glycine biosynthetic process from serine"/>
    <property type="evidence" value="ECO:0007669"/>
    <property type="project" value="UniProtKB-UniRule"/>
</dbReference>
<dbReference type="Gene3D" id="3.40.640.10">
    <property type="entry name" value="Type I PLP-dependent aspartate aminotransferase-like (Major domain)"/>
    <property type="match status" value="1"/>
</dbReference>
<dbReference type="Pfam" id="PF00464">
    <property type="entry name" value="SHMT"/>
    <property type="match status" value="1"/>
</dbReference>
<keyword evidence="10" id="KW-0028">Amino-acid biosynthesis</keyword>
<comment type="function">
    <text evidence="9">Catalyzes the reversible interconversion of serine and glycine with tetrahydrofolate (THF) serving as the one-carbon carrier. This reaction serves as the major source of one-carbon groups required for the biosynthesis of purines, thymidylate, methionine, and other important biomolecules. Also exhibits THF-independent aldolase activity toward beta-hydroxyamino acids, producing glycine and aldehydes, via a retro-aldol mechanism. Thus, is able to catalyze the cleavage of L-allo-threonine.</text>
</comment>
<dbReference type="EMBL" id="BMRG01000008">
    <property type="protein sequence ID" value="GGP64980.1"/>
    <property type="molecule type" value="Genomic_DNA"/>
</dbReference>
<feature type="site" description="Plays an important role in substrate specificity" evidence="10">
    <location>
        <position position="230"/>
    </location>
</feature>
<keyword evidence="7 10" id="KW-0808">Transferase</keyword>
<accession>A0A918EEE2</accession>
<organism evidence="13 14">
    <name type="scientific">Saccharothrix coeruleofusca</name>
    <dbReference type="NCBI Taxonomy" id="33919"/>
    <lineage>
        <taxon>Bacteria</taxon>
        <taxon>Bacillati</taxon>
        <taxon>Actinomycetota</taxon>
        <taxon>Actinomycetes</taxon>
        <taxon>Pseudonocardiales</taxon>
        <taxon>Pseudonocardiaceae</taxon>
        <taxon>Saccharothrix</taxon>
    </lineage>
</organism>
<dbReference type="GO" id="GO:0042803">
    <property type="term" value="F:protein homodimerization activity"/>
    <property type="evidence" value="ECO:0007669"/>
    <property type="project" value="UniProtKB-ARBA"/>
</dbReference>
<dbReference type="GO" id="GO:0004372">
    <property type="term" value="F:glycine hydroxymethyltransferase activity"/>
    <property type="evidence" value="ECO:0007669"/>
    <property type="project" value="UniProtKB-UniRule"/>
</dbReference>
<evidence type="ECO:0000259" key="12">
    <source>
        <dbReference type="Pfam" id="PF00464"/>
    </source>
</evidence>
<comment type="subcellular location">
    <subcellularLocation>
        <location evidence="2 10">Cytoplasm</location>
    </subcellularLocation>
</comment>
<evidence type="ECO:0000256" key="9">
    <source>
        <dbReference type="ARBA" id="ARBA00054606"/>
    </source>
</evidence>
<dbReference type="GO" id="GO:0035999">
    <property type="term" value="P:tetrahydrofolate interconversion"/>
    <property type="evidence" value="ECO:0007669"/>
    <property type="project" value="UniProtKB-UniRule"/>
</dbReference>
<reference evidence="13" key="1">
    <citation type="journal article" date="2014" name="Int. J. Syst. Evol. Microbiol.">
        <title>Complete genome sequence of Corynebacterium casei LMG S-19264T (=DSM 44701T), isolated from a smear-ripened cheese.</title>
        <authorList>
            <consortium name="US DOE Joint Genome Institute (JGI-PGF)"/>
            <person name="Walter F."/>
            <person name="Albersmeier A."/>
            <person name="Kalinowski J."/>
            <person name="Ruckert C."/>
        </authorList>
    </citation>
    <scope>NUCLEOTIDE SEQUENCE</scope>
    <source>
        <strain evidence="13">JCM 3313</strain>
    </source>
</reference>
<evidence type="ECO:0000256" key="5">
    <source>
        <dbReference type="ARBA" id="ARBA00022490"/>
    </source>
</evidence>
<dbReference type="InterPro" id="IPR015424">
    <property type="entry name" value="PyrdxlP-dep_Trfase"/>
</dbReference>
<keyword evidence="6 10" id="KW-0554">One-carbon metabolism</keyword>
<feature type="binding site" evidence="10">
    <location>
        <begin position="126"/>
        <end position="128"/>
    </location>
    <ligand>
        <name>(6S)-5,6,7,8-tetrahydrofolate</name>
        <dbReference type="ChEBI" id="CHEBI:57453"/>
    </ligand>
</feature>
<dbReference type="PANTHER" id="PTHR11680:SF35">
    <property type="entry name" value="SERINE HYDROXYMETHYLTRANSFERASE 1"/>
    <property type="match status" value="1"/>
</dbReference>
<comment type="subunit">
    <text evidence="4 10">Homodimer.</text>
</comment>
<dbReference type="EC" id="2.1.2.1" evidence="10"/>
<evidence type="ECO:0000256" key="4">
    <source>
        <dbReference type="ARBA" id="ARBA00011738"/>
    </source>
</evidence>
<gene>
    <name evidence="10 13" type="primary">glyA</name>
    <name evidence="13" type="ORF">GCM10010185_42060</name>
</gene>
<name>A0A918EEE2_9PSEU</name>
<evidence type="ECO:0000256" key="11">
    <source>
        <dbReference type="PIRSR" id="PIRSR000412-50"/>
    </source>
</evidence>
<dbReference type="HAMAP" id="MF_00051">
    <property type="entry name" value="SHMT"/>
    <property type="match status" value="1"/>
</dbReference>
<dbReference type="InterPro" id="IPR039429">
    <property type="entry name" value="SHMT-like_dom"/>
</dbReference>
<dbReference type="InterPro" id="IPR049943">
    <property type="entry name" value="Ser_HO-MeTrfase-like"/>
</dbReference>
<reference evidence="13" key="2">
    <citation type="submission" date="2020-09" db="EMBL/GenBank/DDBJ databases">
        <authorList>
            <person name="Sun Q."/>
            <person name="Ohkuma M."/>
        </authorList>
    </citation>
    <scope>NUCLEOTIDE SEQUENCE</scope>
    <source>
        <strain evidence="13">JCM 3313</strain>
    </source>
</reference>
<dbReference type="AlphaFoldDB" id="A0A918EEE2"/>
<sequence>MHDPAIPSLTATDPEVAALVQAEAGRQFGKLRLIASENYASTAVLEATGSVLTNKYSEGYPGRRYYEGQQLVDPIETLAVQRAKALFGVAHANVQPYSGSPANLAVYLAFLDPGDTVLGMALPMGGHLTHGWGVSATGKWFRGVGYGVRRDTGRVDLDQVRDLARRERPKVVFCGGTAVPRTIDFPAFAEIAREVGAVLVADIAHIAGLVAGGAHPSPVGHAQVVTTTTHKTLRGPRGAMILTDAEHAKAVDRAVFPGLQGGPHNHTTAAIAVALGEAATPAFRDYAHAVVANARALAEALVERGFDLVSGGTDNHLILVDLTGRGIAGKPAAKALDRAGIELNYNTVPFDGRKPFDPSGVRLGTAAITTRGLGVAQMPLVAEWIDRAVRAAGEDDEAALDRIAAEVGELVAAYPMPGWA</sequence>
<dbReference type="PANTHER" id="PTHR11680">
    <property type="entry name" value="SERINE HYDROXYMETHYLTRANSFERASE"/>
    <property type="match status" value="1"/>
</dbReference>
<keyword evidence="5 10" id="KW-0963">Cytoplasm</keyword>
<dbReference type="PIRSF" id="PIRSF000412">
    <property type="entry name" value="SHMT"/>
    <property type="match status" value="1"/>
</dbReference>
<evidence type="ECO:0000313" key="13">
    <source>
        <dbReference type="EMBL" id="GGP64980.1"/>
    </source>
</evidence>
<dbReference type="Gene3D" id="3.90.1150.10">
    <property type="entry name" value="Aspartate Aminotransferase, domain 1"/>
    <property type="match status" value="1"/>
</dbReference>
<comment type="caution">
    <text evidence="13">The sequence shown here is derived from an EMBL/GenBank/DDBJ whole genome shotgun (WGS) entry which is preliminary data.</text>
</comment>
<evidence type="ECO:0000256" key="8">
    <source>
        <dbReference type="ARBA" id="ARBA00022898"/>
    </source>
</evidence>
<evidence type="ECO:0000256" key="7">
    <source>
        <dbReference type="ARBA" id="ARBA00022679"/>
    </source>
</evidence>
<dbReference type="NCBIfam" id="NF000586">
    <property type="entry name" value="PRK00011.1"/>
    <property type="match status" value="1"/>
</dbReference>
<dbReference type="SUPFAM" id="SSF53383">
    <property type="entry name" value="PLP-dependent transferases"/>
    <property type="match status" value="1"/>
</dbReference>
<feature type="domain" description="Serine hydroxymethyltransferase-like" evidence="12">
    <location>
        <begin position="10"/>
        <end position="385"/>
    </location>
</feature>
<protein>
    <recommendedName>
        <fullName evidence="10">Serine hydroxymethyltransferase</fullName>
        <shortName evidence="10">SHMT</shortName>
        <shortName evidence="10">Serine methylase</shortName>
        <ecNumber evidence="10">2.1.2.1</ecNumber>
    </recommendedName>
</protein>